<evidence type="ECO:0000313" key="2">
    <source>
        <dbReference type="Proteomes" id="UP000284706"/>
    </source>
</evidence>
<name>A0A409XYX5_9AGAR</name>
<organism evidence="1 2">
    <name type="scientific">Gymnopilus dilepis</name>
    <dbReference type="NCBI Taxonomy" id="231916"/>
    <lineage>
        <taxon>Eukaryota</taxon>
        <taxon>Fungi</taxon>
        <taxon>Dikarya</taxon>
        <taxon>Basidiomycota</taxon>
        <taxon>Agaricomycotina</taxon>
        <taxon>Agaricomycetes</taxon>
        <taxon>Agaricomycetidae</taxon>
        <taxon>Agaricales</taxon>
        <taxon>Agaricineae</taxon>
        <taxon>Hymenogastraceae</taxon>
        <taxon>Gymnopilus</taxon>
    </lineage>
</organism>
<dbReference type="Proteomes" id="UP000284706">
    <property type="component" value="Unassembled WGS sequence"/>
</dbReference>
<dbReference type="EMBL" id="NHYE01001402">
    <property type="protein sequence ID" value="PPQ95980.1"/>
    <property type="molecule type" value="Genomic_DNA"/>
</dbReference>
<sequence>MGRLYYYTEPLALHNIMKHDSGTLLRLFHYTCPFPKLQELPMVLPFQASEICLPFDVVYNLIDVLDPLEKSDRDLLKSLSLCCRSFIPATQKKIFYFIRLDGPRAKGPSTAASRMLMRKEHFSHLSQILDTSPHIASYIRSVMWNIFKSDHPSALESVFSRLDSVRELHFRSCNRSILEPDIDWRSFIIAHEAYSFHKMVVGLLRNPCLVHLCVWDVGNFPTEPFLRRSDQLSVKEPRQWCITVVAGEKTSGNCDGSGPQRLPRVLHYTLGTYCARWPRRFGVLSGDSRTQSDIVDVPKHPFDIGTVSNLIATVSSRQAVEQLGICLESVRELESLRVYRACSFHCLLPATLNSPLVCDSPFLGGLATNVLSTPMRTLKRLDLVFYPSLQCPFGYIGVSKELEVIAHHNVLEELTLTFHLMAKDNDTMLMFGQELSRILKTLGGNSFPCLRSLNIALFICMPLYIFGFFTEEDIDYDVFEGLKGCLDHMKGLDGIDWSLVVKAISWVENAFRYTCPQINV</sequence>
<proteinExistence type="predicted"/>
<comment type="caution">
    <text evidence="1">The sequence shown here is derived from an EMBL/GenBank/DDBJ whole genome shotgun (WGS) entry which is preliminary data.</text>
</comment>
<gene>
    <name evidence="1" type="ORF">CVT26_016196</name>
</gene>
<dbReference type="OrthoDB" id="3042363at2759"/>
<evidence type="ECO:0000313" key="1">
    <source>
        <dbReference type="EMBL" id="PPQ95980.1"/>
    </source>
</evidence>
<keyword evidence="2" id="KW-1185">Reference proteome</keyword>
<reference evidence="1 2" key="1">
    <citation type="journal article" date="2018" name="Evol. Lett.">
        <title>Horizontal gene cluster transfer increased hallucinogenic mushroom diversity.</title>
        <authorList>
            <person name="Reynolds H.T."/>
            <person name="Vijayakumar V."/>
            <person name="Gluck-Thaler E."/>
            <person name="Korotkin H.B."/>
            <person name="Matheny P.B."/>
            <person name="Slot J.C."/>
        </authorList>
    </citation>
    <scope>NUCLEOTIDE SEQUENCE [LARGE SCALE GENOMIC DNA]</scope>
    <source>
        <strain evidence="1 2">SRW20</strain>
    </source>
</reference>
<dbReference type="InParanoid" id="A0A409XYX5"/>
<accession>A0A409XYX5</accession>
<dbReference type="AlphaFoldDB" id="A0A409XYX5"/>
<evidence type="ECO:0008006" key="3">
    <source>
        <dbReference type="Google" id="ProtNLM"/>
    </source>
</evidence>
<protein>
    <recommendedName>
        <fullName evidence="3">F-box domain-containing protein</fullName>
    </recommendedName>
</protein>